<dbReference type="Proteomes" id="UP000788993">
    <property type="component" value="Unassembled WGS sequence"/>
</dbReference>
<evidence type="ECO:0000313" key="2">
    <source>
        <dbReference type="Proteomes" id="UP000788993"/>
    </source>
</evidence>
<sequence length="291" mass="32527">MSSGSLTSDDGNTADLALELVPVVGNSQRGLNLAGLDGQLIETFFHQESDDSVRIKDEISSTGVSVSDDRVKTFQLVSLWKHDDIFVLRHDEMLGCFGRYLKFSSWKRFLKFGWSFFCKNSSKRASGLSACRRAGSAISLDRILVIKVLSSSSPTSTFSNISHASLVNRALAQIDRHHSKSSLLVMWYLGRSSETISLEFELLIRIKIPTPIGNSSRWVRYEKDKSSSIWSIVEIRDASVNDTTDKYPFKRPAEAIRTTTNVAIDLSSNSIELITDRNFPCNSSMHMVSQD</sequence>
<accession>A0A9P8PWB0</accession>
<reference evidence="1" key="2">
    <citation type="submission" date="2021-01" db="EMBL/GenBank/DDBJ databases">
        <authorList>
            <person name="Schikora-Tamarit M.A."/>
        </authorList>
    </citation>
    <scope>NUCLEOTIDE SEQUENCE</scope>
    <source>
        <strain evidence="1">NCAIM Y.01608</strain>
    </source>
</reference>
<reference evidence="1" key="1">
    <citation type="journal article" date="2021" name="Open Biol.">
        <title>Shared evolutionary footprints suggest mitochondrial oxidative damage underlies multiple complex I losses in fungi.</title>
        <authorList>
            <person name="Schikora-Tamarit M.A."/>
            <person name="Marcet-Houben M."/>
            <person name="Nosek J."/>
            <person name="Gabaldon T."/>
        </authorList>
    </citation>
    <scope>NUCLEOTIDE SEQUENCE</scope>
    <source>
        <strain evidence="1">NCAIM Y.01608</strain>
    </source>
</reference>
<keyword evidence="2" id="KW-1185">Reference proteome</keyword>
<comment type="caution">
    <text evidence="1">The sequence shown here is derived from an EMBL/GenBank/DDBJ whole genome shotgun (WGS) entry which is preliminary data.</text>
</comment>
<dbReference type="EMBL" id="JAEUBD010000013">
    <property type="protein sequence ID" value="KAH3678790.1"/>
    <property type="molecule type" value="Genomic_DNA"/>
</dbReference>
<name>A0A9P8PWB0_9ASCO</name>
<protein>
    <submittedName>
        <fullName evidence="1">Uncharacterized protein</fullName>
    </submittedName>
</protein>
<organism evidence="1 2">
    <name type="scientific">Ogataea polymorpha</name>
    <dbReference type="NCBI Taxonomy" id="460523"/>
    <lineage>
        <taxon>Eukaryota</taxon>
        <taxon>Fungi</taxon>
        <taxon>Dikarya</taxon>
        <taxon>Ascomycota</taxon>
        <taxon>Saccharomycotina</taxon>
        <taxon>Pichiomycetes</taxon>
        <taxon>Pichiales</taxon>
        <taxon>Pichiaceae</taxon>
        <taxon>Ogataea</taxon>
    </lineage>
</organism>
<proteinExistence type="predicted"/>
<gene>
    <name evidence="1" type="ORF">OGATHE_000059</name>
</gene>
<dbReference type="AlphaFoldDB" id="A0A9P8PWB0"/>
<evidence type="ECO:0000313" key="1">
    <source>
        <dbReference type="EMBL" id="KAH3678790.1"/>
    </source>
</evidence>